<feature type="transmembrane region" description="Helical" evidence="6">
    <location>
        <begin position="39"/>
        <end position="61"/>
    </location>
</feature>
<feature type="transmembrane region" description="Helical" evidence="6">
    <location>
        <begin position="179"/>
        <end position="203"/>
    </location>
</feature>
<dbReference type="InterPro" id="IPR007568">
    <property type="entry name" value="RTA1"/>
</dbReference>
<feature type="compositionally biased region" description="Low complexity" evidence="5">
    <location>
        <begin position="318"/>
        <end position="339"/>
    </location>
</feature>
<dbReference type="GO" id="GO:0005886">
    <property type="term" value="C:plasma membrane"/>
    <property type="evidence" value="ECO:0007669"/>
    <property type="project" value="TreeGrafter"/>
</dbReference>
<dbReference type="GO" id="GO:0000324">
    <property type="term" value="C:fungal-type vacuole"/>
    <property type="evidence" value="ECO:0007669"/>
    <property type="project" value="TreeGrafter"/>
</dbReference>
<dbReference type="RefSeq" id="XP_016582900.1">
    <property type="nucleotide sequence ID" value="XM_016732132.1"/>
</dbReference>
<dbReference type="GeneID" id="27667409"/>
<accession>A0A0F2LTP2</accession>
<dbReference type="AlphaFoldDB" id="A0A0F2LTP2"/>
<evidence type="ECO:0000256" key="5">
    <source>
        <dbReference type="SAM" id="MobiDB-lite"/>
    </source>
</evidence>
<evidence type="ECO:0000256" key="1">
    <source>
        <dbReference type="ARBA" id="ARBA00004141"/>
    </source>
</evidence>
<feature type="transmembrane region" description="Helical" evidence="6">
    <location>
        <begin position="235"/>
        <end position="255"/>
    </location>
</feature>
<reference evidence="7 8" key="2">
    <citation type="journal article" date="2015" name="Eukaryot. Cell">
        <title>Asexual propagation of a virulent clone complex in a human and feline outbreak of sporotrichosis.</title>
        <authorList>
            <person name="Teixeira Mde M."/>
            <person name="Rodrigues A.M."/>
            <person name="Tsui C.K."/>
            <person name="de Almeida L.G."/>
            <person name="Van Diepeningen A.D."/>
            <person name="van den Ende B.G."/>
            <person name="Fernandes G.F."/>
            <person name="Kano R."/>
            <person name="Hamelin R.C."/>
            <person name="Lopes-Bezerra L.M."/>
            <person name="Vasconcelos A.T."/>
            <person name="de Hoog S."/>
            <person name="de Camargo Z.P."/>
            <person name="Felipe M.S."/>
        </authorList>
    </citation>
    <scope>NUCLEOTIDE SEQUENCE [LARGE SCALE GENOMIC DNA]</scope>
    <source>
        <strain evidence="7 8">1099-18</strain>
    </source>
</reference>
<dbReference type="Pfam" id="PF04479">
    <property type="entry name" value="RTA1"/>
    <property type="match status" value="1"/>
</dbReference>
<dbReference type="PANTHER" id="PTHR31465">
    <property type="entry name" value="PROTEIN RTA1-RELATED"/>
    <property type="match status" value="1"/>
</dbReference>
<evidence type="ECO:0000313" key="8">
    <source>
        <dbReference type="Proteomes" id="UP000033710"/>
    </source>
</evidence>
<dbReference type="PANTHER" id="PTHR31465:SF8">
    <property type="entry name" value="DOMAIN PROTEIN, PUTATIVE (AFU_ORTHOLOGUE AFUA_6G14140)-RELATED"/>
    <property type="match status" value="1"/>
</dbReference>
<feature type="transmembrane region" description="Helical" evidence="6">
    <location>
        <begin position="141"/>
        <end position="167"/>
    </location>
</feature>
<evidence type="ECO:0000256" key="3">
    <source>
        <dbReference type="ARBA" id="ARBA00022989"/>
    </source>
</evidence>
<sequence>MASTVNITAHPFKNCKEVSPSCPVKATTLGYYPNVGINAFFAAGYGIATAVLLITLIFGLLPRRTWSYSCFIAAGAALELAGYASRVPLHANPWDQSAFETQICAIILAPTLICIGIYLTLQHVCLALCPALSRIRPTLYPWVFVPLDVSCLLIQAAGGAIAASAGYTNTKLLNAGNRLIIAGIVLQVVVLAFFGVASLDYFIRVKAWIAGRDRRGRQPTEAALALWHHRRFRTFIIAVTIAYGCILIRCIYRIAEMAGGWGNKIMQDEPSFIVLEGFMIMIAVAILAGFQPGYFFPQMGNGRKQRRAAEAAALQANAGGEAGSEGEAAAAEAPAAATAHVNTDTETEKNEKINPVATDKDAVVEASR</sequence>
<protein>
    <submittedName>
        <fullName evidence="7">RTA1 domain protein</fullName>
    </submittedName>
</protein>
<dbReference type="KEGG" id="ssck:SPSK_05384"/>
<organism evidence="7 8">
    <name type="scientific">Sporothrix schenckii 1099-18</name>
    <dbReference type="NCBI Taxonomy" id="1397361"/>
    <lineage>
        <taxon>Eukaryota</taxon>
        <taxon>Fungi</taxon>
        <taxon>Dikarya</taxon>
        <taxon>Ascomycota</taxon>
        <taxon>Pezizomycotina</taxon>
        <taxon>Sordariomycetes</taxon>
        <taxon>Sordariomycetidae</taxon>
        <taxon>Ophiostomatales</taxon>
        <taxon>Ophiostomataceae</taxon>
        <taxon>Sporothrix</taxon>
    </lineage>
</organism>
<keyword evidence="4 6" id="KW-0472">Membrane</keyword>
<dbReference type="OrthoDB" id="3358017at2759"/>
<dbReference type="Proteomes" id="UP000033710">
    <property type="component" value="Unassembled WGS sequence"/>
</dbReference>
<evidence type="ECO:0000256" key="6">
    <source>
        <dbReference type="SAM" id="Phobius"/>
    </source>
</evidence>
<name>A0A0F2LTP2_SPOSC</name>
<evidence type="ECO:0000313" key="7">
    <source>
        <dbReference type="EMBL" id="KJR80224.1"/>
    </source>
</evidence>
<feature type="transmembrane region" description="Helical" evidence="6">
    <location>
        <begin position="68"/>
        <end position="85"/>
    </location>
</feature>
<proteinExistence type="predicted"/>
<feature type="compositionally biased region" description="Basic and acidic residues" evidence="5">
    <location>
        <begin position="346"/>
        <end position="368"/>
    </location>
</feature>
<feature type="region of interest" description="Disordered" evidence="5">
    <location>
        <begin position="318"/>
        <end position="368"/>
    </location>
</feature>
<dbReference type="EMBL" id="AXCR01000012">
    <property type="protein sequence ID" value="KJR80224.1"/>
    <property type="molecule type" value="Genomic_DNA"/>
</dbReference>
<feature type="transmembrane region" description="Helical" evidence="6">
    <location>
        <begin position="275"/>
        <end position="297"/>
    </location>
</feature>
<keyword evidence="3 6" id="KW-1133">Transmembrane helix</keyword>
<keyword evidence="2 6" id="KW-0812">Transmembrane</keyword>
<comment type="caution">
    <text evidence="7">The sequence shown here is derived from an EMBL/GenBank/DDBJ whole genome shotgun (WGS) entry which is preliminary data.</text>
</comment>
<gene>
    <name evidence="7" type="ORF">SPSK_05384</name>
</gene>
<evidence type="ECO:0000256" key="4">
    <source>
        <dbReference type="ARBA" id="ARBA00023136"/>
    </source>
</evidence>
<feature type="transmembrane region" description="Helical" evidence="6">
    <location>
        <begin position="105"/>
        <end position="129"/>
    </location>
</feature>
<evidence type="ECO:0000256" key="2">
    <source>
        <dbReference type="ARBA" id="ARBA00022692"/>
    </source>
</evidence>
<dbReference type="VEuPathDB" id="FungiDB:SPSK_05384"/>
<reference evidence="7 8" key="1">
    <citation type="journal article" date="2014" name="BMC Genomics">
        <title>Comparative genomics of the major fungal agents of human and animal Sporotrichosis: Sporothrix schenckii and Sporothrix brasiliensis.</title>
        <authorList>
            <person name="Teixeira M.M."/>
            <person name="de Almeida L.G."/>
            <person name="Kubitschek-Barreira P."/>
            <person name="Alves F.L."/>
            <person name="Kioshima E.S."/>
            <person name="Abadio A.K."/>
            <person name="Fernandes L."/>
            <person name="Derengowski L.S."/>
            <person name="Ferreira K.S."/>
            <person name="Souza R.C."/>
            <person name="Ruiz J.C."/>
            <person name="de Andrade N.C."/>
            <person name="Paes H.C."/>
            <person name="Nicola A.M."/>
            <person name="Albuquerque P."/>
            <person name="Gerber A.L."/>
            <person name="Martins V.P."/>
            <person name="Peconick L.D."/>
            <person name="Neto A.V."/>
            <person name="Chaucanez C.B."/>
            <person name="Silva P.A."/>
            <person name="Cunha O.L."/>
            <person name="de Oliveira F.F."/>
            <person name="dos Santos T.C."/>
            <person name="Barros A.L."/>
            <person name="Soares M.A."/>
            <person name="de Oliveira L.M."/>
            <person name="Marini M.M."/>
            <person name="Villalobos-Duno H."/>
            <person name="Cunha M.M."/>
            <person name="de Hoog S."/>
            <person name="da Silveira J.F."/>
            <person name="Henrissat B."/>
            <person name="Nino-Vega G.A."/>
            <person name="Cisalpino P.S."/>
            <person name="Mora-Montes H.M."/>
            <person name="Almeida S.R."/>
            <person name="Stajich J.E."/>
            <person name="Lopes-Bezerra L.M."/>
            <person name="Vasconcelos A.T."/>
            <person name="Felipe M.S."/>
        </authorList>
    </citation>
    <scope>NUCLEOTIDE SEQUENCE [LARGE SCALE GENOMIC DNA]</scope>
    <source>
        <strain evidence="7 8">1099-18</strain>
    </source>
</reference>
<comment type="subcellular location">
    <subcellularLocation>
        <location evidence="1">Membrane</location>
        <topology evidence="1">Multi-pass membrane protein</topology>
    </subcellularLocation>
</comment>